<dbReference type="GeneID" id="104607450"/>
<dbReference type="Pfam" id="PF03140">
    <property type="entry name" value="DUF247"/>
    <property type="match status" value="1"/>
</dbReference>
<dbReference type="FunCoup" id="A0A1U8ATL2">
    <property type="interactions" value="198"/>
</dbReference>
<proteinExistence type="predicted"/>
<dbReference type="RefSeq" id="XP_010271392.1">
    <property type="nucleotide sequence ID" value="XM_010273090.1"/>
</dbReference>
<dbReference type="OrthoDB" id="672127at2759"/>
<dbReference type="OMA" id="SEIMEHY"/>
<sequence length="439" mass="51069">MNTPTENKGCTCTSFAIEIGDTLVNSIQEKLDDVSPLSSECCIFRVPEQMRKINEEAYRPRMVSLGPFHYGKQRLAEMEEHKKRYLKSLLRRNPSIKLEAYVNTMRELENRARKCYAETISLSSDQFVEMMLLDGCFIIAYFFMCENPSLRSEFDPVFHAAWTDAGLYHDMVLLENQIPFFVLEYLFKLVNTTLNYKNSLVELSFSVFEEFLQKEDRVPNQNPNSSQVKHLLDLLRNYHLPSSERKKPKGDPMFNLPPTATELQEAGVKFKMITSNSWLDIRFNEGVLEIPNIKIEDATEVFLRNLLAFEQCYMKNSTLYFVDYLLFMDSLINTSKDVGLLRGCGIIDNLLGDDEEVAHLFNKLGKGVVMSENDNFYYLRLCQDVQEYYKNPLHRWRAKLVHDYFNTPWAIISFIAAVLLLLLTFIQTIYSVKSYIKGK</sequence>
<gene>
    <name evidence="2" type="primary">LOC104607450</name>
</gene>
<dbReference type="PANTHER" id="PTHR31170">
    <property type="entry name" value="BNAC04G53230D PROTEIN"/>
    <property type="match status" value="1"/>
</dbReference>
<reference evidence="2" key="1">
    <citation type="submission" date="2025-08" db="UniProtKB">
        <authorList>
            <consortium name="RefSeq"/>
        </authorList>
    </citation>
    <scope>IDENTIFICATION</scope>
</reference>
<accession>A0A1U8ATL2</accession>
<dbReference type="InterPro" id="IPR004158">
    <property type="entry name" value="DUF247_pln"/>
</dbReference>
<dbReference type="AlphaFoldDB" id="A0A1U8ATL2"/>
<evidence type="ECO:0000313" key="2">
    <source>
        <dbReference type="RefSeq" id="XP_010271392.1"/>
    </source>
</evidence>
<dbReference type="PANTHER" id="PTHR31170:SF17">
    <property type="match status" value="1"/>
</dbReference>
<dbReference type="Proteomes" id="UP000189703">
    <property type="component" value="Unplaced"/>
</dbReference>
<protein>
    <submittedName>
        <fullName evidence="2">UPF0481 protein At3g47200-like</fullName>
    </submittedName>
</protein>
<keyword evidence="1" id="KW-1185">Reference proteome</keyword>
<organism evidence="1 2">
    <name type="scientific">Nelumbo nucifera</name>
    <name type="common">Sacred lotus</name>
    <dbReference type="NCBI Taxonomy" id="4432"/>
    <lineage>
        <taxon>Eukaryota</taxon>
        <taxon>Viridiplantae</taxon>
        <taxon>Streptophyta</taxon>
        <taxon>Embryophyta</taxon>
        <taxon>Tracheophyta</taxon>
        <taxon>Spermatophyta</taxon>
        <taxon>Magnoliopsida</taxon>
        <taxon>Proteales</taxon>
        <taxon>Nelumbonaceae</taxon>
        <taxon>Nelumbo</taxon>
    </lineage>
</organism>
<dbReference type="eggNOG" id="ENOG502QRKH">
    <property type="taxonomic scope" value="Eukaryota"/>
</dbReference>
<evidence type="ECO:0000313" key="1">
    <source>
        <dbReference type="Proteomes" id="UP000189703"/>
    </source>
</evidence>
<dbReference type="KEGG" id="nnu:104607450"/>
<name>A0A1U8ATL2_NELNU</name>